<dbReference type="Pfam" id="PF00067">
    <property type="entry name" value="p450"/>
    <property type="match status" value="1"/>
</dbReference>
<dbReference type="Gene3D" id="1.10.630.10">
    <property type="entry name" value="Cytochrome P450"/>
    <property type="match status" value="1"/>
</dbReference>
<dbReference type="PRINTS" id="PR00359">
    <property type="entry name" value="BP450"/>
</dbReference>
<comment type="similarity">
    <text evidence="1">Belongs to the cytochrome P450 family.</text>
</comment>
<sequence length="404" mass="45632">MSAIIGTEDDVLLTRPEFWARPDRHEVFKHFRDEAPVTFHPEVAAPWAPEGGPGFWAVMRYQDVQDVTRNTKVYSNKFGTQPEEWPQTRVAALGMLHMDDPEHRIWRQMVGPAFAPRYLDSMLDTIRRNANEVIDALVAQPDVDVVSTLVNRYPVKIIADMLAMPKEDHEQFVEWTYYAFGPDRVKGNAAHHALIEYGVNLAASRRQNIGDDVMSRIVTAEYEGRLLTDIEVGGFVSLLIGAGAETTGSSIATGLWQLGKNPDQWELLKNDPSLINKAVDEFCRYTSAVVNFRRTALEDVELGGQKIKAGDKVVLYYESANFDETVFSDPETFDITRDSSKQVAFGAGGPHQCLGEHLGRREMKVFLEELIKRVDDITVTADLLRPPNPRFNMIQQFRATFAEK</sequence>
<evidence type="ECO:0000256" key="1">
    <source>
        <dbReference type="ARBA" id="ARBA00010617"/>
    </source>
</evidence>
<evidence type="ECO:0000313" key="8">
    <source>
        <dbReference type="Proteomes" id="UP000502498"/>
    </source>
</evidence>
<evidence type="ECO:0000313" key="7">
    <source>
        <dbReference type="EMBL" id="QKJ20532.1"/>
    </source>
</evidence>
<organism evidence="7 8">
    <name type="scientific">Microbacterium hominis</name>
    <dbReference type="NCBI Taxonomy" id="162426"/>
    <lineage>
        <taxon>Bacteria</taxon>
        <taxon>Bacillati</taxon>
        <taxon>Actinomycetota</taxon>
        <taxon>Actinomycetes</taxon>
        <taxon>Micrococcales</taxon>
        <taxon>Microbacteriaceae</taxon>
        <taxon>Microbacterium</taxon>
    </lineage>
</organism>
<dbReference type="RefSeq" id="WP_172990957.1">
    <property type="nucleotide sequence ID" value="NZ_CP054038.1"/>
</dbReference>
<gene>
    <name evidence="7" type="ORF">HQM25_15005</name>
</gene>
<reference evidence="7 8" key="1">
    <citation type="submission" date="2020-05" db="EMBL/GenBank/DDBJ databases">
        <title>Strain PA2F3 complete genome.</title>
        <authorList>
            <person name="Kim Y.-S."/>
            <person name="Kim S.-J."/>
            <person name="Jung H.-k."/>
            <person name="Kim S.-E."/>
            <person name="Kim K.-H."/>
        </authorList>
    </citation>
    <scope>NUCLEOTIDE SEQUENCE [LARGE SCALE GENOMIC DNA]</scope>
    <source>
        <strain evidence="7 8">PA2F3</strain>
    </source>
</reference>
<dbReference type="CDD" id="cd11033">
    <property type="entry name" value="CYP142-like"/>
    <property type="match status" value="1"/>
</dbReference>
<evidence type="ECO:0000256" key="3">
    <source>
        <dbReference type="ARBA" id="ARBA00022723"/>
    </source>
</evidence>
<evidence type="ECO:0000256" key="5">
    <source>
        <dbReference type="ARBA" id="ARBA00023004"/>
    </source>
</evidence>
<proteinExistence type="inferred from homology"/>
<evidence type="ECO:0000256" key="6">
    <source>
        <dbReference type="ARBA" id="ARBA00023033"/>
    </source>
</evidence>
<keyword evidence="5" id="KW-0408">Iron</keyword>
<dbReference type="GO" id="GO:0036199">
    <property type="term" value="F:cholest-4-en-3-one 26-monooxygenase activity"/>
    <property type="evidence" value="ECO:0007669"/>
    <property type="project" value="TreeGrafter"/>
</dbReference>
<keyword evidence="6" id="KW-0503">Monooxygenase</keyword>
<dbReference type="Proteomes" id="UP000502498">
    <property type="component" value="Chromosome"/>
</dbReference>
<dbReference type="GO" id="GO:0020037">
    <property type="term" value="F:heme binding"/>
    <property type="evidence" value="ECO:0007669"/>
    <property type="project" value="InterPro"/>
</dbReference>
<protein>
    <submittedName>
        <fullName evidence="7">Cytochrome P450</fullName>
    </submittedName>
</protein>
<dbReference type="PANTHER" id="PTHR46696">
    <property type="entry name" value="P450, PUTATIVE (EUROFUNG)-RELATED"/>
    <property type="match status" value="1"/>
</dbReference>
<dbReference type="InterPro" id="IPR036396">
    <property type="entry name" value="Cyt_P450_sf"/>
</dbReference>
<name>A0A7D4Q2T1_9MICO</name>
<keyword evidence="2" id="KW-0349">Heme</keyword>
<evidence type="ECO:0000256" key="2">
    <source>
        <dbReference type="ARBA" id="ARBA00022617"/>
    </source>
</evidence>
<evidence type="ECO:0000256" key="4">
    <source>
        <dbReference type="ARBA" id="ARBA00023002"/>
    </source>
</evidence>
<dbReference type="InterPro" id="IPR002397">
    <property type="entry name" value="Cyt_P450_B"/>
</dbReference>
<dbReference type="GO" id="GO:0005506">
    <property type="term" value="F:iron ion binding"/>
    <property type="evidence" value="ECO:0007669"/>
    <property type="project" value="InterPro"/>
</dbReference>
<dbReference type="PANTHER" id="PTHR46696:SF4">
    <property type="entry name" value="BIOTIN BIOSYNTHESIS CYTOCHROME P450"/>
    <property type="match status" value="1"/>
</dbReference>
<dbReference type="EMBL" id="CP054038">
    <property type="protein sequence ID" value="QKJ20532.1"/>
    <property type="molecule type" value="Genomic_DNA"/>
</dbReference>
<dbReference type="InterPro" id="IPR001128">
    <property type="entry name" value="Cyt_P450"/>
</dbReference>
<dbReference type="GO" id="GO:0006707">
    <property type="term" value="P:cholesterol catabolic process"/>
    <property type="evidence" value="ECO:0007669"/>
    <property type="project" value="TreeGrafter"/>
</dbReference>
<dbReference type="AlphaFoldDB" id="A0A7D4Q2T1"/>
<dbReference type="FunFam" id="1.10.630.10:FF:000018">
    <property type="entry name" value="Cytochrome P450 monooxygenase"/>
    <property type="match status" value="1"/>
</dbReference>
<keyword evidence="4" id="KW-0560">Oxidoreductase</keyword>
<dbReference type="SUPFAM" id="SSF48264">
    <property type="entry name" value="Cytochrome P450"/>
    <property type="match status" value="1"/>
</dbReference>
<accession>A0A7D4Q2T1</accession>
<keyword evidence="3" id="KW-0479">Metal-binding</keyword>
<dbReference type="GO" id="GO:0008395">
    <property type="term" value="F:steroid hydroxylase activity"/>
    <property type="evidence" value="ECO:0007669"/>
    <property type="project" value="TreeGrafter"/>
</dbReference>